<dbReference type="AlphaFoldDB" id="A0A2U1M3T5"/>
<accession>A0A2U1M3T5</accession>
<dbReference type="EMBL" id="PKPP01006622">
    <property type="protein sequence ID" value="PWA55919.1"/>
    <property type="molecule type" value="Genomic_DNA"/>
</dbReference>
<proteinExistence type="inferred from homology"/>
<dbReference type="GO" id="GO:0009733">
    <property type="term" value="P:response to auxin"/>
    <property type="evidence" value="ECO:0007669"/>
    <property type="project" value="InterPro"/>
</dbReference>
<dbReference type="PANTHER" id="PTHR31374:SF16">
    <property type="entry name" value="AUXIN-RESPONSIVE FAMILY PROTEIN"/>
    <property type="match status" value="1"/>
</dbReference>
<protein>
    <submittedName>
        <fullName evidence="2">Small auxin-up RNA</fullName>
    </submittedName>
</protein>
<evidence type="ECO:0000313" key="2">
    <source>
        <dbReference type="EMBL" id="PWA55919.1"/>
    </source>
</evidence>
<dbReference type="OrthoDB" id="1930622at2759"/>
<dbReference type="Pfam" id="PF02519">
    <property type="entry name" value="Auxin_inducible"/>
    <property type="match status" value="1"/>
</dbReference>
<name>A0A2U1M3T5_ARTAN</name>
<dbReference type="PANTHER" id="PTHR31374">
    <property type="entry name" value="AUXIN-INDUCED PROTEIN-LIKE-RELATED"/>
    <property type="match status" value="1"/>
</dbReference>
<evidence type="ECO:0000313" key="3">
    <source>
        <dbReference type="Proteomes" id="UP000245207"/>
    </source>
</evidence>
<sequence length="177" mass="20862">MGKLKGQSLAKKNIGIFKLKLVVEKVQKTDDDEEKRFVVPLVYLGHPSFQRLLERAAEEYRFNHEGALTVPCRPSELECMLTQRGSSLGDDIGWSSFKTMVDDMFDSKHRRSGWDQQWYQEHQKFESNPVFQFVFHQRFKKNTFADCKKTKLQTPDRRITWFRESSSISDSGNRFKE</sequence>
<comment type="caution">
    <text evidence="2">The sequence shown here is derived from an EMBL/GenBank/DDBJ whole genome shotgun (WGS) entry which is preliminary data.</text>
</comment>
<dbReference type="Proteomes" id="UP000245207">
    <property type="component" value="Unassembled WGS sequence"/>
</dbReference>
<keyword evidence="3" id="KW-1185">Reference proteome</keyword>
<dbReference type="STRING" id="35608.A0A2U1M3T5"/>
<organism evidence="2 3">
    <name type="scientific">Artemisia annua</name>
    <name type="common">Sweet wormwood</name>
    <dbReference type="NCBI Taxonomy" id="35608"/>
    <lineage>
        <taxon>Eukaryota</taxon>
        <taxon>Viridiplantae</taxon>
        <taxon>Streptophyta</taxon>
        <taxon>Embryophyta</taxon>
        <taxon>Tracheophyta</taxon>
        <taxon>Spermatophyta</taxon>
        <taxon>Magnoliopsida</taxon>
        <taxon>eudicotyledons</taxon>
        <taxon>Gunneridae</taxon>
        <taxon>Pentapetalae</taxon>
        <taxon>asterids</taxon>
        <taxon>campanulids</taxon>
        <taxon>Asterales</taxon>
        <taxon>Asteraceae</taxon>
        <taxon>Asteroideae</taxon>
        <taxon>Anthemideae</taxon>
        <taxon>Artemisiinae</taxon>
        <taxon>Artemisia</taxon>
    </lineage>
</organism>
<evidence type="ECO:0000256" key="1">
    <source>
        <dbReference type="ARBA" id="ARBA00006974"/>
    </source>
</evidence>
<comment type="similarity">
    <text evidence="1">Belongs to the ARG7 family.</text>
</comment>
<reference evidence="2 3" key="1">
    <citation type="journal article" date="2018" name="Mol. Plant">
        <title>The genome of Artemisia annua provides insight into the evolution of Asteraceae family and artemisinin biosynthesis.</title>
        <authorList>
            <person name="Shen Q."/>
            <person name="Zhang L."/>
            <person name="Liao Z."/>
            <person name="Wang S."/>
            <person name="Yan T."/>
            <person name="Shi P."/>
            <person name="Liu M."/>
            <person name="Fu X."/>
            <person name="Pan Q."/>
            <person name="Wang Y."/>
            <person name="Lv Z."/>
            <person name="Lu X."/>
            <person name="Zhang F."/>
            <person name="Jiang W."/>
            <person name="Ma Y."/>
            <person name="Chen M."/>
            <person name="Hao X."/>
            <person name="Li L."/>
            <person name="Tang Y."/>
            <person name="Lv G."/>
            <person name="Zhou Y."/>
            <person name="Sun X."/>
            <person name="Brodelius P.E."/>
            <person name="Rose J.K.C."/>
            <person name="Tang K."/>
        </authorList>
    </citation>
    <scope>NUCLEOTIDE SEQUENCE [LARGE SCALE GENOMIC DNA]</scope>
    <source>
        <strain evidence="3">cv. Huhao1</strain>
        <tissue evidence="2">Leaf</tissue>
    </source>
</reference>
<gene>
    <name evidence="2" type="ORF">CTI12_AA423670</name>
</gene>
<dbReference type="InterPro" id="IPR003676">
    <property type="entry name" value="SAUR_fam"/>
</dbReference>